<evidence type="ECO:0000313" key="2">
    <source>
        <dbReference type="EMBL" id="EZG78218.1"/>
    </source>
</evidence>
<dbReference type="RefSeq" id="XP_011129407.1">
    <property type="nucleotide sequence ID" value="XM_011131105.1"/>
</dbReference>
<dbReference type="AlphaFoldDB" id="A0A023BAC9"/>
<feature type="compositionally biased region" description="Polar residues" evidence="1">
    <location>
        <begin position="423"/>
        <end position="441"/>
    </location>
</feature>
<feature type="compositionally biased region" description="Acidic residues" evidence="1">
    <location>
        <begin position="111"/>
        <end position="121"/>
    </location>
</feature>
<sequence>MRSFCPKCGVSSRNHCRRHCDLLSEEEKAEYEARLVRVQRFVECLKNAPRARLPEHFTCTVGNAESCRRMLQRDIEQIVRDCLKQAGLENCVNQVARPPPGRRRKRRMSENEDSGVDDSDEDHFPKDVSPAQAFAAFSPFAYSKYVAAQLLAHGLFARPPTVAQGLAPVGTPHGLGTHGSSTQGPSTQGPSTQGAPLPHGPQQVARGVAPQTLTPEMAPIQNQASPRKRSRGEDGSDVEILDNETARQRRRPVPNFKEIVENGVAEERPSDQPKPKKHKAAKRPAAMQPPVPSTVVASQPSSGGGVPSGAMPGGGMPNGIAGGAPARGPSPLITAYMHPQTATPLVRPPPRAAMLPPQQAIAAGPPPALWPPTGFHPNMFSANVPRWPPPTAFAYGMPPQNPMVYGWGNPPAARQPPPMRQVGLNQNGLQPSKNDANHQNL</sequence>
<feature type="region of interest" description="Disordered" evidence="1">
    <location>
        <begin position="216"/>
        <end position="319"/>
    </location>
</feature>
<feature type="region of interest" description="Disordered" evidence="1">
    <location>
        <begin position="167"/>
        <end position="204"/>
    </location>
</feature>
<proteinExistence type="predicted"/>
<evidence type="ECO:0000313" key="3">
    <source>
        <dbReference type="Proteomes" id="UP000019763"/>
    </source>
</evidence>
<keyword evidence="3" id="KW-1185">Reference proteome</keyword>
<comment type="caution">
    <text evidence="2">The sequence shown here is derived from an EMBL/GenBank/DDBJ whole genome shotgun (WGS) entry which is preliminary data.</text>
</comment>
<dbReference type="VEuPathDB" id="CryptoDB:GNI_039780"/>
<organism evidence="2 3">
    <name type="scientific">Gregarina niphandrodes</name>
    <name type="common">Septate eugregarine</name>
    <dbReference type="NCBI Taxonomy" id="110365"/>
    <lineage>
        <taxon>Eukaryota</taxon>
        <taxon>Sar</taxon>
        <taxon>Alveolata</taxon>
        <taxon>Apicomplexa</taxon>
        <taxon>Conoidasida</taxon>
        <taxon>Gregarinasina</taxon>
        <taxon>Eugregarinorida</taxon>
        <taxon>Gregarinidae</taxon>
        <taxon>Gregarina</taxon>
    </lineage>
</organism>
<name>A0A023BAC9_GRENI</name>
<dbReference type="GeneID" id="22911529"/>
<evidence type="ECO:0000256" key="1">
    <source>
        <dbReference type="SAM" id="MobiDB-lite"/>
    </source>
</evidence>
<feature type="region of interest" description="Disordered" evidence="1">
    <location>
        <begin position="406"/>
        <end position="441"/>
    </location>
</feature>
<feature type="compositionally biased region" description="Basic and acidic residues" evidence="1">
    <location>
        <begin position="265"/>
        <end position="274"/>
    </location>
</feature>
<gene>
    <name evidence="2" type="ORF">GNI_039780</name>
</gene>
<dbReference type="Proteomes" id="UP000019763">
    <property type="component" value="Unassembled WGS sequence"/>
</dbReference>
<feature type="region of interest" description="Disordered" evidence="1">
    <location>
        <begin position="93"/>
        <end position="126"/>
    </location>
</feature>
<reference evidence="2" key="1">
    <citation type="submission" date="2013-12" db="EMBL/GenBank/DDBJ databases">
        <authorList>
            <person name="Omoto C.K."/>
            <person name="Sibley D."/>
            <person name="Venepally P."/>
            <person name="Hadjithomas M."/>
            <person name="Karamycheva S."/>
            <person name="Brunk B."/>
            <person name="Roos D."/>
            <person name="Caler E."/>
            <person name="Lorenzi H."/>
        </authorList>
    </citation>
    <scope>NUCLEOTIDE SEQUENCE</scope>
</reference>
<feature type="compositionally biased region" description="Gly residues" evidence="1">
    <location>
        <begin position="302"/>
        <end position="319"/>
    </location>
</feature>
<feature type="compositionally biased region" description="Polar residues" evidence="1">
    <location>
        <begin position="178"/>
        <end position="194"/>
    </location>
</feature>
<protein>
    <submittedName>
        <fullName evidence="2">Uncharacterized protein</fullName>
    </submittedName>
</protein>
<dbReference type="EMBL" id="AFNH02000305">
    <property type="protein sequence ID" value="EZG78218.1"/>
    <property type="molecule type" value="Genomic_DNA"/>
</dbReference>
<accession>A0A023BAC9</accession>